<dbReference type="SUPFAM" id="SSF52540">
    <property type="entry name" value="P-loop containing nucleoside triphosphate hydrolases"/>
    <property type="match status" value="1"/>
</dbReference>
<organism evidence="1 2">
    <name type="scientific">Vibrio phage vB_VhaP_VH-5</name>
    <dbReference type="NCBI Taxonomy" id="2660694"/>
    <lineage>
        <taxon>Viruses</taxon>
        <taxon>Duplodnaviria</taxon>
        <taxon>Heunggongvirae</taxon>
        <taxon>Uroviricota</taxon>
        <taxon>Caudoviricetes</taxon>
        <taxon>Autographivirales</taxon>
        <taxon>Autoscriptoviridae</taxon>
        <taxon>Linggongvirus</taxon>
        <taxon>Linggongvirus VH5</taxon>
    </lineage>
</organism>
<dbReference type="InterPro" id="IPR027417">
    <property type="entry name" value="P-loop_NTPase"/>
</dbReference>
<name>A0A5Q2WBW6_9CAUD</name>
<dbReference type="GO" id="GO:0004386">
    <property type="term" value="F:helicase activity"/>
    <property type="evidence" value="ECO:0007669"/>
    <property type="project" value="UniProtKB-KW"/>
</dbReference>
<keyword evidence="2" id="KW-1185">Reference proteome</keyword>
<keyword evidence="1" id="KW-0347">Helicase</keyword>
<keyword evidence="1" id="KW-0378">Hydrolase</keyword>
<evidence type="ECO:0000313" key="1">
    <source>
        <dbReference type="EMBL" id="QGH73764.1"/>
    </source>
</evidence>
<sequence length="445" mass="50517">MASDINVLRFFMNRKVFTTTYSTLPVGLFDTDTTNMLKWYRYYFSKYKEDASINVDKFSTLLKLEKSVSAEAFALMKPIIEQLRTPIDSTVRATILEQLEERRLAGEVGLLLKLWEAGEEVDFSHDLLQKAQDSHSRRKVKHQGSWEDGDVWQMVQEDADDSGYVLDFLPESIYSQLRGMNVGDNVCIAAETDKGKTSFLVNVAISFAKQHKELYEAYLQETQAEGFVPPENFVPMEWRPVLYLVNEGTSRRITPRVYQTALGVDRDELFKIGASGQLEKRYTSIMGRRDAIRLVDIHGYSLSEVTRVIEQHNPFAVITDMTGRIRVSSGSGMNDVQQLEEAWEAMRIQAAVQQFIHIGTAQISVEGFNNFYPPRHAIQNSKTGIQTTWDLGLYIGALANPPEGQEGMRGISTPKSKMARSGCKSNIQQLTHFSPEKNTWKLPND</sequence>
<evidence type="ECO:0000313" key="2">
    <source>
        <dbReference type="Proteomes" id="UP000396795"/>
    </source>
</evidence>
<protein>
    <submittedName>
        <fullName evidence="1">DNA helicase</fullName>
    </submittedName>
</protein>
<dbReference type="EMBL" id="MN497414">
    <property type="protein sequence ID" value="QGH73764.1"/>
    <property type="molecule type" value="Genomic_DNA"/>
</dbReference>
<keyword evidence="1" id="KW-0547">Nucleotide-binding</keyword>
<reference evidence="1 2" key="1">
    <citation type="submission" date="2019-09" db="EMBL/GenBank/DDBJ databases">
        <authorList>
            <person name="Cui H."/>
            <person name="Cong C."/>
            <person name="Xu Y."/>
            <person name="Wang L."/>
            <person name="Li X."/>
            <person name="Zhang J."/>
        </authorList>
    </citation>
    <scope>NUCLEOTIDE SEQUENCE [LARGE SCALE GENOMIC DNA]</scope>
</reference>
<dbReference type="Gene3D" id="3.40.50.300">
    <property type="entry name" value="P-loop containing nucleotide triphosphate hydrolases"/>
    <property type="match status" value="1"/>
</dbReference>
<accession>A0A5Q2WBW6</accession>
<dbReference type="Proteomes" id="UP000396795">
    <property type="component" value="Segment"/>
</dbReference>
<keyword evidence="1" id="KW-0067">ATP-binding</keyword>
<proteinExistence type="predicted"/>